<feature type="transmembrane region" description="Helical" evidence="1">
    <location>
        <begin position="315"/>
        <end position="334"/>
    </location>
</feature>
<keyword evidence="1" id="KW-0812">Transmembrane</keyword>
<keyword evidence="1" id="KW-1133">Transmembrane helix</keyword>
<feature type="transmembrane region" description="Helical" evidence="1">
    <location>
        <begin position="219"/>
        <end position="238"/>
    </location>
</feature>
<feature type="transmembrane region" description="Helical" evidence="1">
    <location>
        <begin position="154"/>
        <end position="172"/>
    </location>
</feature>
<name>A0A4R1NHC1_9GAMM</name>
<evidence type="ECO:0008006" key="4">
    <source>
        <dbReference type="Google" id="ProtNLM"/>
    </source>
</evidence>
<evidence type="ECO:0000313" key="3">
    <source>
        <dbReference type="Proteomes" id="UP000294555"/>
    </source>
</evidence>
<gene>
    <name evidence="2" type="ORF">EZJ58_4708</name>
</gene>
<keyword evidence="3" id="KW-1185">Reference proteome</keyword>
<feature type="transmembrane region" description="Helical" evidence="1">
    <location>
        <begin position="346"/>
        <end position="368"/>
    </location>
</feature>
<organism evidence="2 3">
    <name type="scientific">Sodalis ligni</name>
    <dbReference type="NCBI Taxonomy" id="2697027"/>
    <lineage>
        <taxon>Bacteria</taxon>
        <taxon>Pseudomonadati</taxon>
        <taxon>Pseudomonadota</taxon>
        <taxon>Gammaproteobacteria</taxon>
        <taxon>Enterobacterales</taxon>
        <taxon>Bruguierivoracaceae</taxon>
        <taxon>Sodalis</taxon>
    </lineage>
</organism>
<feature type="transmembrane region" description="Helical" evidence="1">
    <location>
        <begin position="285"/>
        <end position="303"/>
    </location>
</feature>
<proteinExistence type="predicted"/>
<feature type="transmembrane region" description="Helical" evidence="1">
    <location>
        <begin position="375"/>
        <end position="392"/>
    </location>
</feature>
<dbReference type="PANTHER" id="PTHR38454:SF1">
    <property type="entry name" value="INTEGRAL MEMBRANE PROTEIN"/>
    <property type="match status" value="1"/>
</dbReference>
<keyword evidence="1" id="KW-0472">Membrane</keyword>
<sequence>MKNKNNFALIILNLIIFFILCYALLQNGIWRGHDWLAHFQRLISLNEELDAQQFPPLFNYWLPGQFGYSWQLFYPPLTSFLFLLARIITFNSTDNILQMKIVLFIIFVIAFICAFYAGKREHNSSAAGYLCTILFITSGYFLTNIFIRFALGEMLAMAFMPLFLRGCSSLLGDRRDIWLIPFSALAIALSNMPSLIVTAIFFLLFFIINIKRLINRINIRFFLESLICFMALSAFYWIPLLYHMRHSDIFATHAKLLSYEDVFRFSSGIMENLFSLPSKYGVSNHGMYLSVGVIQLLIAIGYLRYGRSAPAKKVILVALFFILAATHLLPWYLLPDRFSFLKIMQFPWRLLSCATAIVALFTSGMLAGIWQRRPLAILLMAALCIASMFFPMNQALTERHTRLEHMGLWDDYLNNSNIREDNFAHLYNNDFAYFANKNASITTTGYTDGYPDMIITVRGEQTVTLPYIMYAGYYLLVDDKKTDVSRLDNGLVGVKLTAGEHRVSLLYERNIVVVPMMVSIISFFIISFIIIFRHRRVIRIRMFSQRFLPF</sequence>
<feature type="transmembrane region" description="Helical" evidence="1">
    <location>
        <begin position="101"/>
        <end position="118"/>
    </location>
</feature>
<evidence type="ECO:0000313" key="2">
    <source>
        <dbReference type="EMBL" id="TCL06447.1"/>
    </source>
</evidence>
<protein>
    <recommendedName>
        <fullName evidence="4">Membrane protein 6-pyruvoyl-tetrahydropterin synthase-related domain-containing protein</fullName>
    </recommendedName>
</protein>
<feature type="transmembrane region" description="Helical" evidence="1">
    <location>
        <begin position="7"/>
        <end position="25"/>
    </location>
</feature>
<evidence type="ECO:0000256" key="1">
    <source>
        <dbReference type="SAM" id="Phobius"/>
    </source>
</evidence>
<dbReference type="Proteomes" id="UP000294555">
    <property type="component" value="Unassembled WGS sequence"/>
</dbReference>
<accession>A0A4R1NHC1</accession>
<dbReference type="InterPro" id="IPR018580">
    <property type="entry name" value="Uncharacterised_YfhO"/>
</dbReference>
<feature type="transmembrane region" description="Helical" evidence="1">
    <location>
        <begin position="511"/>
        <end position="532"/>
    </location>
</feature>
<feature type="transmembrane region" description="Helical" evidence="1">
    <location>
        <begin position="178"/>
        <end position="207"/>
    </location>
</feature>
<dbReference type="AlphaFoldDB" id="A0A4R1NHC1"/>
<reference evidence="2 3" key="1">
    <citation type="submission" date="2019-02" db="EMBL/GenBank/DDBJ databases">
        <title>Investigation of anaerobic lignin degradation for improved lignocellulosic biofuels.</title>
        <authorList>
            <person name="Deangelis K."/>
        </authorList>
    </citation>
    <scope>NUCLEOTIDE SEQUENCE [LARGE SCALE GENOMIC DNA]</scope>
    <source>
        <strain evidence="2 3">159R</strain>
    </source>
</reference>
<feature type="transmembrane region" description="Helical" evidence="1">
    <location>
        <begin position="68"/>
        <end position="89"/>
    </location>
</feature>
<comment type="caution">
    <text evidence="2">The sequence shown here is derived from an EMBL/GenBank/DDBJ whole genome shotgun (WGS) entry which is preliminary data.</text>
</comment>
<dbReference type="EMBL" id="SJOI01000001">
    <property type="protein sequence ID" value="TCL06447.1"/>
    <property type="molecule type" value="Genomic_DNA"/>
</dbReference>
<feature type="transmembrane region" description="Helical" evidence="1">
    <location>
        <begin position="124"/>
        <end position="142"/>
    </location>
</feature>
<dbReference type="PANTHER" id="PTHR38454">
    <property type="entry name" value="INTEGRAL MEMBRANE PROTEIN-RELATED"/>
    <property type="match status" value="1"/>
</dbReference>